<dbReference type="InterPro" id="IPR051541">
    <property type="entry name" value="PTS_SugarTrans_NitroReg"/>
</dbReference>
<evidence type="ECO:0000313" key="2">
    <source>
        <dbReference type="EMBL" id="EHI69128.1"/>
    </source>
</evidence>
<evidence type="ECO:0000259" key="1">
    <source>
        <dbReference type="PROSITE" id="PS51094"/>
    </source>
</evidence>
<dbReference type="SUPFAM" id="SSF55804">
    <property type="entry name" value="Phoshotransferase/anion transport protein"/>
    <property type="match status" value="1"/>
</dbReference>
<dbReference type="eggNOG" id="COG1762">
    <property type="taxonomic scope" value="Bacteria"/>
</dbReference>
<dbReference type="PROSITE" id="PS51094">
    <property type="entry name" value="PTS_EIIA_TYPE_2"/>
    <property type="match status" value="1"/>
</dbReference>
<organism evidence="2 3">
    <name type="scientific">Streptococcus ictaluri 707-05</name>
    <dbReference type="NCBI Taxonomy" id="764299"/>
    <lineage>
        <taxon>Bacteria</taxon>
        <taxon>Bacillati</taxon>
        <taxon>Bacillota</taxon>
        <taxon>Bacilli</taxon>
        <taxon>Lactobacillales</taxon>
        <taxon>Streptococcaceae</taxon>
        <taxon>Streptococcus</taxon>
    </lineage>
</organism>
<dbReference type="CDD" id="cd00211">
    <property type="entry name" value="PTS_IIA_fru"/>
    <property type="match status" value="1"/>
</dbReference>
<protein>
    <submittedName>
        <fullName evidence="2">Phosphoenolpyruvate-dependent sugar PTS family porter, EIIA 2</fullName>
    </submittedName>
</protein>
<dbReference type="InterPro" id="IPR016152">
    <property type="entry name" value="PTrfase/Anion_transptr"/>
</dbReference>
<dbReference type="Proteomes" id="UP000003330">
    <property type="component" value="Unassembled WGS sequence"/>
</dbReference>
<comment type="caution">
    <text evidence="2">The sequence shown here is derived from an EMBL/GenBank/DDBJ whole genome shotgun (WGS) entry which is preliminary data.</text>
</comment>
<dbReference type="OrthoDB" id="370976at2"/>
<dbReference type="InterPro" id="IPR002178">
    <property type="entry name" value="PTS_EIIA_type-2_dom"/>
</dbReference>
<evidence type="ECO:0000313" key="3">
    <source>
        <dbReference type="Proteomes" id="UP000003330"/>
    </source>
</evidence>
<proteinExistence type="predicted"/>
<reference evidence="2 3" key="1">
    <citation type="journal article" date="2014" name="Int. J. Syst. Evol. Microbiol.">
        <title>Phylogenomics and the dynamic genome evolution of the genus Streptococcus.</title>
        <authorList>
            <consortium name="The Broad Institute Genome Sequencing Platform"/>
            <person name="Richards V.P."/>
            <person name="Palmer S.R."/>
            <person name="Pavinski Bitar P.D."/>
            <person name="Qin X."/>
            <person name="Weinstock G.M."/>
            <person name="Highlander S.K."/>
            <person name="Town C.D."/>
            <person name="Burne R.A."/>
            <person name="Stanhope M.J."/>
        </authorList>
    </citation>
    <scope>NUCLEOTIDE SEQUENCE [LARGE SCALE GENOMIC DNA]</scope>
    <source>
        <strain evidence="2 3">707-05</strain>
    </source>
</reference>
<sequence>MDEELVFLQVEKNKDQTEVLRTLAKALFDKGFVKEGFSQAVIEREKSFPTGLQFEGYGIAIPHTDSYYVNQTQLAVMTLKEPVYFTQMATQEEKGAVRIVIMLAIKEAHGQLDMLQKLIGLCQDSDLVQEMLSFQQDDSQKLLTLLQKHHII</sequence>
<keyword evidence="3" id="KW-1185">Reference proteome</keyword>
<feature type="domain" description="PTS EIIA type-2" evidence="1">
    <location>
        <begin position="1"/>
        <end position="149"/>
    </location>
</feature>
<dbReference type="STRING" id="764299.STRIC_1942"/>
<dbReference type="Gene3D" id="3.40.930.10">
    <property type="entry name" value="Mannitol-specific EII, Chain A"/>
    <property type="match status" value="1"/>
</dbReference>
<dbReference type="PANTHER" id="PTHR47738">
    <property type="entry name" value="PTS SYSTEM FRUCTOSE-LIKE EIIA COMPONENT-RELATED"/>
    <property type="match status" value="1"/>
</dbReference>
<dbReference type="PANTHER" id="PTHR47738:SF3">
    <property type="entry name" value="PHOSPHOTRANSFERASE SYSTEM MANNITOL_FRUCTOSE-SPECIFIC IIA DOMAIN CONTAINING PROTEIN"/>
    <property type="match status" value="1"/>
</dbReference>
<dbReference type="EMBL" id="AEUX02000007">
    <property type="protein sequence ID" value="EHI69128.1"/>
    <property type="molecule type" value="Genomic_DNA"/>
</dbReference>
<dbReference type="Pfam" id="PF00359">
    <property type="entry name" value="PTS_EIIA_2"/>
    <property type="match status" value="1"/>
</dbReference>
<name>G5K554_9STRE</name>
<dbReference type="RefSeq" id="WP_008090117.1">
    <property type="nucleotide sequence ID" value="NZ_AEUX02000007.1"/>
</dbReference>
<dbReference type="AlphaFoldDB" id="G5K554"/>
<accession>G5K554</accession>
<gene>
    <name evidence="2" type="ORF">STRIC_1942</name>
</gene>